<feature type="domain" description="EH" evidence="3">
    <location>
        <begin position="1"/>
        <end position="90"/>
    </location>
</feature>
<evidence type="ECO:0000256" key="1">
    <source>
        <dbReference type="SAM" id="Coils"/>
    </source>
</evidence>
<dbReference type="SMART" id="SM00054">
    <property type="entry name" value="EFh"/>
    <property type="match status" value="3"/>
</dbReference>
<evidence type="ECO:0000313" key="6">
    <source>
        <dbReference type="Proteomes" id="UP001140949"/>
    </source>
</evidence>
<dbReference type="InterPro" id="IPR000261">
    <property type="entry name" value="EH_dom"/>
</dbReference>
<dbReference type="GO" id="GO:0016197">
    <property type="term" value="P:endosomal transport"/>
    <property type="evidence" value="ECO:0007669"/>
    <property type="project" value="TreeGrafter"/>
</dbReference>
<feature type="coiled-coil region" evidence="1">
    <location>
        <begin position="545"/>
        <end position="614"/>
    </location>
</feature>
<dbReference type="PROSITE" id="PS50222">
    <property type="entry name" value="EF_HAND_2"/>
    <property type="match status" value="3"/>
</dbReference>
<reference evidence="5" key="2">
    <citation type="submission" date="2023-04" db="EMBL/GenBank/DDBJ databases">
        <authorList>
            <person name="Bruccoleri R.E."/>
            <person name="Oakeley E.J."/>
            <person name="Faust A.-M."/>
            <person name="Dessus-Babus S."/>
            <person name="Altorfer M."/>
            <person name="Burckhardt D."/>
            <person name="Oertli M."/>
            <person name="Naumann U."/>
            <person name="Petersen F."/>
            <person name="Wong J."/>
        </authorList>
    </citation>
    <scope>NUCLEOTIDE SEQUENCE</scope>
    <source>
        <strain evidence="5">GSM-AAB239-AS_SAM_17_03QT</strain>
        <tissue evidence="5">Leaf</tissue>
    </source>
</reference>
<dbReference type="Proteomes" id="UP001140949">
    <property type="component" value="Unassembled WGS sequence"/>
</dbReference>
<dbReference type="PROSITE" id="PS50031">
    <property type="entry name" value="EH"/>
    <property type="match status" value="2"/>
</dbReference>
<dbReference type="Gene3D" id="1.10.238.10">
    <property type="entry name" value="EF-hand"/>
    <property type="match status" value="2"/>
</dbReference>
<feature type="compositionally biased region" description="Basic and acidic residues" evidence="2">
    <location>
        <begin position="1085"/>
        <end position="1094"/>
    </location>
</feature>
<feature type="compositionally biased region" description="Polar residues" evidence="2">
    <location>
        <begin position="752"/>
        <end position="764"/>
    </location>
</feature>
<feature type="compositionally biased region" description="Pro residues" evidence="2">
    <location>
        <begin position="111"/>
        <end position="127"/>
    </location>
</feature>
<protein>
    <submittedName>
        <fullName evidence="5">Epidermal growth factor receptor substrate 15-like</fullName>
    </submittedName>
</protein>
<dbReference type="GO" id="GO:0005737">
    <property type="term" value="C:cytoplasm"/>
    <property type="evidence" value="ECO:0007669"/>
    <property type="project" value="TreeGrafter"/>
</dbReference>
<reference evidence="5" key="1">
    <citation type="journal article" date="2023" name="GigaByte">
        <title>Genome assembly of the bearded iris, Iris pallida Lam.</title>
        <authorList>
            <person name="Bruccoleri R.E."/>
            <person name="Oakeley E.J."/>
            <person name="Faust A.M.E."/>
            <person name="Altorfer M."/>
            <person name="Dessus-Babus S."/>
            <person name="Burckhardt D."/>
            <person name="Oertli M."/>
            <person name="Naumann U."/>
            <person name="Petersen F."/>
            <person name="Wong J."/>
        </authorList>
    </citation>
    <scope>NUCLEOTIDE SEQUENCE</scope>
    <source>
        <strain evidence="5">GSM-AAB239-AS_SAM_17_03QT</strain>
    </source>
</reference>
<feature type="region of interest" description="Disordered" evidence="2">
    <location>
        <begin position="992"/>
        <end position="1026"/>
    </location>
</feature>
<feature type="compositionally biased region" description="Polar residues" evidence="2">
    <location>
        <begin position="312"/>
        <end position="324"/>
    </location>
</feature>
<feature type="domain" description="EF-hand" evidence="4">
    <location>
        <begin position="375"/>
        <end position="410"/>
    </location>
</feature>
<dbReference type="SUPFAM" id="SSF47473">
    <property type="entry name" value="EF-hand"/>
    <property type="match status" value="2"/>
</dbReference>
<keyword evidence="5" id="KW-0675">Receptor</keyword>
<dbReference type="PANTHER" id="PTHR11216:SF161">
    <property type="entry name" value="CALCIUM-BINDING EF HAND FAMILY PROTEIN"/>
    <property type="match status" value="1"/>
</dbReference>
<feature type="region of interest" description="Disordered" evidence="2">
    <location>
        <begin position="309"/>
        <end position="331"/>
    </location>
</feature>
<feature type="domain" description="EF-hand" evidence="4">
    <location>
        <begin position="412"/>
        <end position="444"/>
    </location>
</feature>
<sequence length="1100" mass="119377">MDVFDQYFRRADLDQDGKISGAEAVAFFQGSNLPKPVLALIWTLANQNQSNFLGRPEFYNALRLVTVAQSGRELTPDIVKAALFGPAAAKIPPPKIGPPAPAAPSAQQSSPAPPPPAAAAAQPPPPAAQMGGFQNPGIRAPQLLPNQQQQQQQSFPFPNNQMLRPTQGAPGAAAVRMPAGNAAGPRFPSSGTPNLSTDWFGGRPGGAQAPPARGAAPAGHPGAALPQPGATPVAPAASAQPRSLDLVVSSTQPTQPAPNANANANERSLVVSGNGFSSPDSVFGGDLFSAAPQPKPEASAFANLSSNALGSQNSVRPGQPNHLQSAASVPSVASQMQLNQRSMSAPTSMASNASVGPVAPAPGGPQLQWPRMTQSDVQKYTAVFVKVDKDRDGKITGEEARNLFLSWRLPREVLKQVWDLSDQDNDSMLSLREFCTALYLMERYREGCPLPAVLPNNLRLDEMAPSTGQPSTAYNSSSWQQNPGINQQVMSGPRPAMSVSGMKPPQAPIPSHSEDTVERQPPKSRVPVLEKHLVNQLSKEEQSALDSKFQDASDSEKKVQELEKEILDSREKTEYYRTKMQELVLYKSRCDNRLNEITERVSADKREVEVLARKYEDKYKQVAGDVASRMTLDEATFRDIQEKKMELYNAIVKMEQGGAADGVLKDRADQIQSELDELVKTLNERCKQYGLRAKPTSLVELPFGWQPGIQEGAADWDEDWDKFNDEGFAIIKELTIDVENVVVKPKSPPVRSDNTSTDEVSAVQSSPKEEKTEDEKPTSVGENTGEHFTEDDSTYAQSEDGLGRSPPGSPRRKTVEGLSPKFQSTHSGVHDNSPRMKESQSDHGGAESTISGDKYSDEPSWGANFDSNDDADSIWGINTNSKEVDHDRNQHDSFFGAGDFGLNPIRTESPGAESVYRKDKSPFFDSVPSTPLHLSGSSPRFSSPRFNEGPEDHAFDRFSRFDSFSMNDTGPFATHDSFGRFDSMRSTTDPPFATHDSFGRFDSMRSTTDPPFASHDSFGRFDSMRSTADPPLGSLTRYDSMQSTSVSPLGNLARFDSIRSTADNARGFPSFDDADPFGSGPFKSTESETPRRGTDSWSAF</sequence>
<dbReference type="Pfam" id="PF12763">
    <property type="entry name" value="EH"/>
    <property type="match status" value="2"/>
</dbReference>
<dbReference type="SMART" id="SM00027">
    <property type="entry name" value="EH"/>
    <property type="match status" value="2"/>
</dbReference>
<evidence type="ECO:0000256" key="2">
    <source>
        <dbReference type="SAM" id="MobiDB-lite"/>
    </source>
</evidence>
<feature type="compositionally biased region" description="Basic and acidic residues" evidence="2">
    <location>
        <begin position="828"/>
        <end position="845"/>
    </location>
</feature>
<organism evidence="5 6">
    <name type="scientific">Iris pallida</name>
    <name type="common">Sweet iris</name>
    <dbReference type="NCBI Taxonomy" id="29817"/>
    <lineage>
        <taxon>Eukaryota</taxon>
        <taxon>Viridiplantae</taxon>
        <taxon>Streptophyta</taxon>
        <taxon>Embryophyta</taxon>
        <taxon>Tracheophyta</taxon>
        <taxon>Spermatophyta</taxon>
        <taxon>Magnoliopsida</taxon>
        <taxon>Liliopsida</taxon>
        <taxon>Asparagales</taxon>
        <taxon>Iridaceae</taxon>
        <taxon>Iridoideae</taxon>
        <taxon>Irideae</taxon>
        <taxon>Iris</taxon>
    </lineage>
</organism>
<feature type="compositionally biased region" description="Polar residues" evidence="2">
    <location>
        <begin position="466"/>
        <end position="490"/>
    </location>
</feature>
<gene>
    <name evidence="5" type="ORF">M6B38_316165</name>
</gene>
<feature type="region of interest" description="Disordered" evidence="2">
    <location>
        <begin position="461"/>
        <end position="525"/>
    </location>
</feature>
<dbReference type="GO" id="GO:0005509">
    <property type="term" value="F:calcium ion binding"/>
    <property type="evidence" value="ECO:0007669"/>
    <property type="project" value="InterPro"/>
</dbReference>
<dbReference type="InterPro" id="IPR011992">
    <property type="entry name" value="EF-hand-dom_pair"/>
</dbReference>
<evidence type="ECO:0000313" key="5">
    <source>
        <dbReference type="EMBL" id="KAJ6839032.1"/>
    </source>
</evidence>
<keyword evidence="1" id="KW-0175">Coiled coil</keyword>
<dbReference type="InterPro" id="IPR002048">
    <property type="entry name" value="EF_hand_dom"/>
</dbReference>
<evidence type="ECO:0000259" key="4">
    <source>
        <dbReference type="PROSITE" id="PS50222"/>
    </source>
</evidence>
<accession>A0AAX6HE58</accession>
<proteinExistence type="predicted"/>
<keyword evidence="6" id="KW-1185">Reference proteome</keyword>
<comment type="caution">
    <text evidence="5">The sequence shown here is derived from an EMBL/GenBank/DDBJ whole genome shotgun (WGS) entry which is preliminary data.</text>
</comment>
<feature type="compositionally biased region" description="Basic and acidic residues" evidence="2">
    <location>
        <begin position="512"/>
        <end position="521"/>
    </location>
</feature>
<feature type="compositionally biased region" description="Low complexity" evidence="2">
    <location>
        <begin position="141"/>
        <end position="161"/>
    </location>
</feature>
<feature type="domain" description="EH" evidence="3">
    <location>
        <begin position="376"/>
        <end position="458"/>
    </location>
</feature>
<dbReference type="AlphaFoldDB" id="A0AAX6HE58"/>
<feature type="compositionally biased region" description="Low complexity" evidence="2">
    <location>
        <begin position="206"/>
        <end position="230"/>
    </location>
</feature>
<feature type="compositionally biased region" description="Pro residues" evidence="2">
    <location>
        <begin position="92"/>
        <end position="102"/>
    </location>
</feature>
<feature type="region of interest" description="Disordered" evidence="2">
    <location>
        <begin position="745"/>
        <end position="949"/>
    </location>
</feature>
<feature type="compositionally biased region" description="Low complexity" evidence="2">
    <location>
        <begin position="937"/>
        <end position="946"/>
    </location>
</feature>
<feature type="domain" description="EF-hand" evidence="4">
    <location>
        <begin position="1"/>
        <end position="34"/>
    </location>
</feature>
<feature type="compositionally biased region" description="Basic and acidic residues" evidence="2">
    <location>
        <begin position="767"/>
        <end position="777"/>
    </location>
</feature>
<name>A0AAX6HE58_IRIPA</name>
<feature type="compositionally biased region" description="Basic and acidic residues" evidence="2">
    <location>
        <begin position="882"/>
        <end position="891"/>
    </location>
</feature>
<dbReference type="GO" id="GO:0006897">
    <property type="term" value="P:endocytosis"/>
    <property type="evidence" value="ECO:0007669"/>
    <property type="project" value="TreeGrafter"/>
</dbReference>
<feature type="region of interest" description="Disordered" evidence="2">
    <location>
        <begin position="92"/>
        <end position="264"/>
    </location>
</feature>
<dbReference type="CDD" id="cd00052">
    <property type="entry name" value="EH"/>
    <property type="match status" value="2"/>
</dbReference>
<dbReference type="PANTHER" id="PTHR11216">
    <property type="entry name" value="EH DOMAIN"/>
    <property type="match status" value="1"/>
</dbReference>
<dbReference type="EMBL" id="JANAVB010010199">
    <property type="protein sequence ID" value="KAJ6839032.1"/>
    <property type="molecule type" value="Genomic_DNA"/>
</dbReference>
<evidence type="ECO:0000259" key="3">
    <source>
        <dbReference type="PROSITE" id="PS50031"/>
    </source>
</evidence>
<feature type="region of interest" description="Disordered" evidence="2">
    <location>
        <begin position="1065"/>
        <end position="1100"/>
    </location>
</feature>
<dbReference type="GO" id="GO:0005886">
    <property type="term" value="C:plasma membrane"/>
    <property type="evidence" value="ECO:0007669"/>
    <property type="project" value="TreeGrafter"/>
</dbReference>